<reference evidence="6 7" key="1">
    <citation type="journal article" date="2016" name="Sci. Rep.">
        <title>Insights into Adaptations to a Near-Obligate Nematode Endoparasitic Lifestyle from the Finished Genome of Drechmeria coniospora.</title>
        <authorList>
            <person name="Zhang L."/>
            <person name="Zhou Z."/>
            <person name="Guo Q."/>
            <person name="Fokkens L."/>
            <person name="Miskei M."/>
            <person name="Pocsi I."/>
            <person name="Zhang W."/>
            <person name="Chen M."/>
            <person name="Wang L."/>
            <person name="Sun Y."/>
            <person name="Donzelli B.G."/>
            <person name="Gibson D.M."/>
            <person name="Nelson D.R."/>
            <person name="Luo J.G."/>
            <person name="Rep M."/>
            <person name="Liu H."/>
            <person name="Yang S."/>
            <person name="Wang J."/>
            <person name="Krasnoff S.B."/>
            <person name="Xu Y."/>
            <person name="Molnar I."/>
            <person name="Lin M."/>
        </authorList>
    </citation>
    <scope>NUCLEOTIDE SEQUENCE [LARGE SCALE GENOMIC DNA]</scope>
    <source>
        <strain evidence="6 7">ARSEF 6962</strain>
    </source>
</reference>
<protein>
    <submittedName>
        <fullName evidence="6">Pas</fullName>
    </submittedName>
</protein>
<dbReference type="PANTHER" id="PTHR47429:SF7">
    <property type="entry name" value="GATA-FACTOR"/>
    <property type="match status" value="1"/>
</dbReference>
<evidence type="ECO:0000256" key="3">
    <source>
        <dbReference type="ARBA" id="ARBA00022991"/>
    </source>
</evidence>
<sequence>MYSVRTTYSRNRTIEGGAGTTKLDMAYISAANLGSQLSARLPLTLPFDFTLLAKHQLAAKNRPSARAVPSSRRHVTFVQGDVSSRDACGVMSNDSPTINRWELQALDVNASPPLPPASTTSLPPRCVVAPSNRSPWRSEKGMKAGDGNERIADPRCRCQYQFPPNDPAEASEDPQRSSPRTKWQKLDDPIIYPGLYSATGFDIMKILMRVLSRPNPQVELGAVDCSVALILCDLERPDHPIVYASDSFCELTGYNLQEVLGRNCRFLQRPSASPSSSSLSSTESTDKAAIRSIRLAIDARQEIQLTLRNYKKNGKPFTNILSIIPLDLDSSGSRYAVGFQVETD</sequence>
<name>A0A151GCS4_DRECN</name>
<dbReference type="Proteomes" id="UP000076580">
    <property type="component" value="Chromosome 03"/>
</dbReference>
<evidence type="ECO:0000256" key="4">
    <source>
        <dbReference type="SAM" id="MobiDB-lite"/>
    </source>
</evidence>
<feature type="region of interest" description="Disordered" evidence="4">
    <location>
        <begin position="112"/>
        <end position="150"/>
    </location>
</feature>
<dbReference type="GO" id="GO:0005634">
    <property type="term" value="C:nucleus"/>
    <property type="evidence" value="ECO:0007669"/>
    <property type="project" value="TreeGrafter"/>
</dbReference>
<keyword evidence="3" id="KW-0157">Chromophore</keyword>
<evidence type="ECO:0000313" key="6">
    <source>
        <dbReference type="EMBL" id="KYK54900.1"/>
    </source>
</evidence>
<accession>A0A151GCS4</accession>
<dbReference type="InterPro" id="IPR000014">
    <property type="entry name" value="PAS"/>
</dbReference>
<dbReference type="STRING" id="98403.A0A151GCS4"/>
<dbReference type="PANTHER" id="PTHR47429">
    <property type="entry name" value="PROTEIN TWIN LOV 1"/>
    <property type="match status" value="1"/>
</dbReference>
<keyword evidence="7" id="KW-1185">Reference proteome</keyword>
<comment type="caution">
    <text evidence="6">The sequence shown here is derived from an EMBL/GenBank/DDBJ whole genome shotgun (WGS) entry which is preliminary data.</text>
</comment>
<evidence type="ECO:0000259" key="5">
    <source>
        <dbReference type="PROSITE" id="PS50112"/>
    </source>
</evidence>
<dbReference type="Pfam" id="PF13426">
    <property type="entry name" value="PAS_9"/>
    <property type="match status" value="1"/>
</dbReference>
<proteinExistence type="predicted"/>
<dbReference type="EMBL" id="LAYC01000003">
    <property type="protein sequence ID" value="KYK54900.1"/>
    <property type="molecule type" value="Genomic_DNA"/>
</dbReference>
<dbReference type="InterPro" id="IPR035965">
    <property type="entry name" value="PAS-like_dom_sf"/>
</dbReference>
<evidence type="ECO:0000256" key="1">
    <source>
        <dbReference type="ARBA" id="ARBA00022630"/>
    </source>
</evidence>
<dbReference type="RefSeq" id="XP_040654252.1">
    <property type="nucleotide sequence ID" value="XM_040804148.1"/>
</dbReference>
<dbReference type="CDD" id="cd00130">
    <property type="entry name" value="PAS"/>
    <property type="match status" value="1"/>
</dbReference>
<feature type="region of interest" description="Disordered" evidence="4">
    <location>
        <begin position="162"/>
        <end position="183"/>
    </location>
</feature>
<keyword evidence="1" id="KW-0285">Flavoprotein</keyword>
<keyword evidence="2" id="KW-0288">FMN</keyword>
<dbReference type="InParanoid" id="A0A151GCS4"/>
<dbReference type="Gene3D" id="3.30.450.20">
    <property type="entry name" value="PAS domain"/>
    <property type="match status" value="1"/>
</dbReference>
<dbReference type="SUPFAM" id="SSF55785">
    <property type="entry name" value="PYP-like sensor domain (PAS domain)"/>
    <property type="match status" value="1"/>
</dbReference>
<evidence type="ECO:0000313" key="7">
    <source>
        <dbReference type="Proteomes" id="UP000076580"/>
    </source>
</evidence>
<feature type="domain" description="PAS" evidence="5">
    <location>
        <begin position="241"/>
        <end position="263"/>
    </location>
</feature>
<dbReference type="PROSITE" id="PS50112">
    <property type="entry name" value="PAS"/>
    <property type="match status" value="1"/>
</dbReference>
<feature type="compositionally biased region" description="Basic and acidic residues" evidence="4">
    <location>
        <begin position="136"/>
        <end position="150"/>
    </location>
</feature>
<evidence type="ECO:0000256" key="2">
    <source>
        <dbReference type="ARBA" id="ARBA00022643"/>
    </source>
</evidence>
<organism evidence="6 7">
    <name type="scientific">Drechmeria coniospora</name>
    <name type="common">Nematophagous fungus</name>
    <name type="synonym">Meria coniospora</name>
    <dbReference type="NCBI Taxonomy" id="98403"/>
    <lineage>
        <taxon>Eukaryota</taxon>
        <taxon>Fungi</taxon>
        <taxon>Dikarya</taxon>
        <taxon>Ascomycota</taxon>
        <taxon>Pezizomycotina</taxon>
        <taxon>Sordariomycetes</taxon>
        <taxon>Hypocreomycetidae</taxon>
        <taxon>Hypocreales</taxon>
        <taxon>Ophiocordycipitaceae</taxon>
        <taxon>Drechmeria</taxon>
    </lineage>
</organism>
<dbReference type="AlphaFoldDB" id="A0A151GCS4"/>
<dbReference type="GeneID" id="63719504"/>
<gene>
    <name evidence="6" type="ORF">DCS_06861</name>
</gene>